<protein>
    <recommendedName>
        <fullName evidence="2">DUF3592 domain-containing protein</fullName>
    </recommendedName>
</protein>
<dbReference type="EMBL" id="FWEV01000096">
    <property type="protein sequence ID" value="SLM29499.1"/>
    <property type="molecule type" value="Genomic_DNA"/>
</dbReference>
<keyword evidence="1" id="KW-0472">Membrane</keyword>
<feature type="transmembrane region" description="Helical" evidence="1">
    <location>
        <begin position="139"/>
        <end position="158"/>
    </location>
</feature>
<dbReference type="Proteomes" id="UP000191931">
    <property type="component" value="Unassembled WGS sequence"/>
</dbReference>
<organism evidence="3 4">
    <name type="scientific">Desulfamplus magnetovallimortis</name>
    <dbReference type="NCBI Taxonomy" id="1246637"/>
    <lineage>
        <taxon>Bacteria</taxon>
        <taxon>Pseudomonadati</taxon>
        <taxon>Thermodesulfobacteriota</taxon>
        <taxon>Desulfobacteria</taxon>
        <taxon>Desulfobacterales</taxon>
        <taxon>Desulfobacteraceae</taxon>
        <taxon>Desulfamplus</taxon>
    </lineage>
</organism>
<evidence type="ECO:0000256" key="1">
    <source>
        <dbReference type="SAM" id="Phobius"/>
    </source>
</evidence>
<feature type="transmembrane region" description="Helical" evidence="1">
    <location>
        <begin position="83"/>
        <end position="102"/>
    </location>
</feature>
<dbReference type="InterPro" id="IPR021994">
    <property type="entry name" value="DUF3592"/>
</dbReference>
<evidence type="ECO:0000313" key="4">
    <source>
        <dbReference type="Proteomes" id="UP000191931"/>
    </source>
</evidence>
<feature type="transmembrane region" description="Helical" evidence="1">
    <location>
        <begin position="114"/>
        <end position="133"/>
    </location>
</feature>
<feature type="transmembrane region" description="Helical" evidence="1">
    <location>
        <begin position="54"/>
        <end position="71"/>
    </location>
</feature>
<evidence type="ECO:0000313" key="3">
    <source>
        <dbReference type="EMBL" id="SLM29499.1"/>
    </source>
</evidence>
<dbReference type="AlphaFoldDB" id="A0A1W1HAP0"/>
<evidence type="ECO:0000259" key="2">
    <source>
        <dbReference type="Pfam" id="PF12158"/>
    </source>
</evidence>
<gene>
    <name evidence="3" type="ORF">MTBBW1_1850001</name>
</gene>
<keyword evidence="1" id="KW-1133">Transmembrane helix</keyword>
<dbReference type="Pfam" id="PF12158">
    <property type="entry name" value="DUF3592"/>
    <property type="match status" value="1"/>
</dbReference>
<proteinExistence type="predicted"/>
<reference evidence="3 4" key="1">
    <citation type="submission" date="2017-03" db="EMBL/GenBank/DDBJ databases">
        <authorList>
            <person name="Afonso C.L."/>
            <person name="Miller P.J."/>
            <person name="Scott M.A."/>
            <person name="Spackman E."/>
            <person name="Goraichik I."/>
            <person name="Dimitrov K.M."/>
            <person name="Suarez D.L."/>
            <person name="Swayne D.E."/>
        </authorList>
    </citation>
    <scope>NUCLEOTIDE SEQUENCE [LARGE SCALE GENOMIC DNA]</scope>
    <source>
        <strain evidence="3">PRJEB14757</strain>
    </source>
</reference>
<name>A0A1W1HAP0_9BACT</name>
<keyword evidence="4" id="KW-1185">Reference proteome</keyword>
<sequence length="335" mass="38623">MNVSGDRLYQSSREKKALGLDNAKTGGVATMNNNLLLPPSDELPEKKAIEWRELATQLFVFSYAIYLTFFSNPEIFSLIRKTIDYKIVLLVQISILIILKFISIFSLKNKYNYFILSPIIIIFVSIFFSIIITEAFITTYQWYFCLFCIIPYCFILCIQYDEKGRMNDPAHGKVKPVHGKNEPAHRNIDTVHKNIKAFDFTSLLIVSITIFIIPNTTLIPKKSWPSTEASITSSDFQTHTVGKTANRKHIAVEYLFTVNGEEFSGSGKMLDKSYWFNKKKWVSDPKEKKLLTDYQSGNTVKIYYHPLFPGQSSLENETGFTAWLKKMWVVLFIMD</sequence>
<accession>A0A1W1HAP0</accession>
<keyword evidence="1" id="KW-0812">Transmembrane</keyword>
<feature type="domain" description="DUF3592" evidence="2">
    <location>
        <begin position="227"/>
        <end position="317"/>
    </location>
</feature>
<dbReference type="STRING" id="1246637.MTBBW1_1850001"/>
<feature type="transmembrane region" description="Helical" evidence="1">
    <location>
        <begin position="195"/>
        <end position="213"/>
    </location>
</feature>